<dbReference type="Proteomes" id="UP000215059">
    <property type="component" value="Unassembled WGS sequence"/>
</dbReference>
<reference evidence="1 2" key="1">
    <citation type="submission" date="2017-07" db="EMBL/GenBank/DDBJ databases">
        <title>Fictibacillus sp. nov. GDSW-R2A3 Genome sequencing and assembly.</title>
        <authorList>
            <person name="Mayilraj S."/>
        </authorList>
    </citation>
    <scope>NUCLEOTIDE SEQUENCE [LARGE SCALE GENOMIC DNA]</scope>
    <source>
        <strain evidence="1 2">GDSW-R2A3</strain>
    </source>
</reference>
<dbReference type="EMBL" id="NOII01000054">
    <property type="protein sequence ID" value="OYD56089.1"/>
    <property type="molecule type" value="Genomic_DNA"/>
</dbReference>
<evidence type="ECO:0008006" key="3">
    <source>
        <dbReference type="Google" id="ProtNLM"/>
    </source>
</evidence>
<gene>
    <name evidence="1" type="ORF">CGZ90_19385</name>
</gene>
<name>A0A235F491_9BACL</name>
<keyword evidence="2" id="KW-1185">Reference proteome</keyword>
<dbReference type="AlphaFoldDB" id="A0A235F491"/>
<evidence type="ECO:0000313" key="2">
    <source>
        <dbReference type="Proteomes" id="UP000215059"/>
    </source>
</evidence>
<dbReference type="OrthoDB" id="2973921at2"/>
<comment type="caution">
    <text evidence="1">The sequence shown here is derived from an EMBL/GenBank/DDBJ whole genome shotgun (WGS) entry which is preliminary data.</text>
</comment>
<proteinExistence type="predicted"/>
<organism evidence="1 2">
    <name type="scientific">Fictibacillus aquaticus</name>
    <dbReference type="NCBI Taxonomy" id="2021314"/>
    <lineage>
        <taxon>Bacteria</taxon>
        <taxon>Bacillati</taxon>
        <taxon>Bacillota</taxon>
        <taxon>Bacilli</taxon>
        <taxon>Bacillales</taxon>
        <taxon>Fictibacillaceae</taxon>
        <taxon>Fictibacillus</taxon>
    </lineage>
</organism>
<evidence type="ECO:0000313" key="1">
    <source>
        <dbReference type="EMBL" id="OYD56089.1"/>
    </source>
</evidence>
<sequence>MDNKHPWDLNGLNAEDFQVSDGTEHQFQEQQEHDPDRQIIGFCVGLCVFFCTCGGCACGGCAGCAGCARCGGCGGCARCAGCGGCGGRCGGCGGRCGRGPS</sequence>
<accession>A0A235F491</accession>
<protein>
    <recommendedName>
        <fullName evidence="3">Heterocycloanthracin/sonorensin family bacteriocin</fullName>
    </recommendedName>
</protein>